<keyword evidence="9" id="KW-0804">Transcription</keyword>
<dbReference type="Gene3D" id="3.30.160.60">
    <property type="entry name" value="Classic Zinc Finger"/>
    <property type="match status" value="3"/>
</dbReference>
<keyword evidence="5 11" id="KW-0863">Zinc-finger</keyword>
<dbReference type="FunFam" id="3.30.160.60:FF:001480">
    <property type="entry name" value="Si:cabz01071911.3"/>
    <property type="match status" value="1"/>
</dbReference>
<dbReference type="EMBL" id="OV696690">
    <property type="protein sequence ID" value="CAH1265221.1"/>
    <property type="molecule type" value="Genomic_DNA"/>
</dbReference>
<evidence type="ECO:0000313" key="16">
    <source>
        <dbReference type="Proteomes" id="UP000838412"/>
    </source>
</evidence>
<dbReference type="GO" id="GO:0000981">
    <property type="term" value="F:DNA-binding transcription factor activity, RNA polymerase II-specific"/>
    <property type="evidence" value="ECO:0007669"/>
    <property type="project" value="TreeGrafter"/>
</dbReference>
<evidence type="ECO:0000259" key="13">
    <source>
        <dbReference type="PROSITE" id="PS50097"/>
    </source>
</evidence>
<evidence type="ECO:0000256" key="2">
    <source>
        <dbReference type="ARBA" id="ARBA00006991"/>
    </source>
</evidence>
<dbReference type="Pfam" id="PF00651">
    <property type="entry name" value="BTB"/>
    <property type="match status" value="1"/>
</dbReference>
<dbReference type="InterPro" id="IPR011333">
    <property type="entry name" value="SKP1/BTB/POZ_sf"/>
</dbReference>
<feature type="region of interest" description="Disordered" evidence="12">
    <location>
        <begin position="297"/>
        <end position="321"/>
    </location>
</feature>
<evidence type="ECO:0000256" key="7">
    <source>
        <dbReference type="ARBA" id="ARBA00023015"/>
    </source>
</evidence>
<dbReference type="Proteomes" id="UP000838412">
    <property type="component" value="Chromosome 5"/>
</dbReference>
<evidence type="ECO:0000256" key="12">
    <source>
        <dbReference type="SAM" id="MobiDB-lite"/>
    </source>
</evidence>
<evidence type="ECO:0000256" key="6">
    <source>
        <dbReference type="ARBA" id="ARBA00022833"/>
    </source>
</evidence>
<dbReference type="SMART" id="SM00225">
    <property type="entry name" value="BTB"/>
    <property type="match status" value="1"/>
</dbReference>
<evidence type="ECO:0000256" key="9">
    <source>
        <dbReference type="ARBA" id="ARBA00023163"/>
    </source>
</evidence>
<feature type="compositionally biased region" description="Polar residues" evidence="12">
    <location>
        <begin position="267"/>
        <end position="276"/>
    </location>
</feature>
<dbReference type="SMART" id="SM00355">
    <property type="entry name" value="ZnF_C2H2"/>
    <property type="match status" value="4"/>
</dbReference>
<feature type="region of interest" description="Disordered" evidence="12">
    <location>
        <begin position="193"/>
        <end position="276"/>
    </location>
</feature>
<feature type="domain" description="C2H2-type" evidence="14">
    <location>
        <begin position="461"/>
        <end position="488"/>
    </location>
</feature>
<protein>
    <submittedName>
        <fullName evidence="15">MYNN protein</fullName>
    </submittedName>
</protein>
<feature type="domain" description="BTB" evidence="13">
    <location>
        <begin position="61"/>
        <end position="127"/>
    </location>
</feature>
<evidence type="ECO:0000256" key="10">
    <source>
        <dbReference type="ARBA" id="ARBA00023242"/>
    </source>
</evidence>
<evidence type="ECO:0000256" key="3">
    <source>
        <dbReference type="ARBA" id="ARBA00022723"/>
    </source>
</evidence>
<keyword evidence="10" id="KW-0539">Nucleus</keyword>
<dbReference type="GO" id="GO:0000978">
    <property type="term" value="F:RNA polymerase II cis-regulatory region sequence-specific DNA binding"/>
    <property type="evidence" value="ECO:0007669"/>
    <property type="project" value="TreeGrafter"/>
</dbReference>
<dbReference type="InterPro" id="IPR000210">
    <property type="entry name" value="BTB/POZ_dom"/>
</dbReference>
<feature type="region of interest" description="Disordered" evidence="12">
    <location>
        <begin position="543"/>
        <end position="562"/>
    </location>
</feature>
<dbReference type="PANTHER" id="PTHR46105:SF28">
    <property type="entry name" value="ZINC FINGER PROTEIN 37-LIKE"/>
    <property type="match status" value="1"/>
</dbReference>
<dbReference type="PANTHER" id="PTHR46105">
    <property type="entry name" value="AGAP004733-PA"/>
    <property type="match status" value="1"/>
</dbReference>
<dbReference type="SUPFAM" id="SSF54695">
    <property type="entry name" value="POZ domain"/>
    <property type="match status" value="1"/>
</dbReference>
<feature type="compositionally biased region" description="Polar residues" evidence="12">
    <location>
        <begin position="251"/>
        <end position="260"/>
    </location>
</feature>
<gene>
    <name evidence="15" type="primary">MYNN</name>
    <name evidence="15" type="ORF">BLAG_LOCUS19277</name>
</gene>
<feature type="domain" description="C2H2-type" evidence="14">
    <location>
        <begin position="517"/>
        <end position="545"/>
    </location>
</feature>
<dbReference type="Pfam" id="PF13465">
    <property type="entry name" value="zf-H2C2_2"/>
    <property type="match status" value="1"/>
</dbReference>
<dbReference type="InterPro" id="IPR050457">
    <property type="entry name" value="ZnFinger_BTB_dom_contain"/>
</dbReference>
<sequence>MLDHGHVIISTFQNICGASPWYVYMKNKMSGRSESFIHYYPNQYKALVRGLDSQRRQGLMCDVVIKVQGTEFKAHSAVLAACSDYFNSAAPSFPLGSHKTVNLPNVTPEGFEQVLDFVYTASLRLSAANVLDVLSAASYVHMHEVVRICTDFIKTRFEMKPKESSQGSNEASSRTSSSNIPLETIVNVLSSSAGAAGRGTPSACASSTSSSDNRPVVGSSPQSIVNISPQSSTHVVEHTPTHLAMALNRDTPPQRSNQELGQDRQESPSTSQTTNFQVKVEPPDMYEALSAACVQQATDTHQNSVQQSNPDMSSSVESTSGMVGMSGARLTVPAMETGPAGDLAAVSSIVHNVFASQGTPNRLILGGGMELDTATPAVETTHTGSTEKPSPNHSCSTSNVGGSNDPGSDAVMTWKVVNPEDPMHMWYECGICRKPFRDLERLHKHEKLHAPGGPKNHLRPYKCPMCHAFFTTRSTLETHWRRHSGERPFKCKTCSASFTQRSNLKRHIRVHTGEKPYQCQVCGVRFTQSNSLKAHYGFKHFQDGPGMDDNQLTPPSPDPGAT</sequence>
<evidence type="ECO:0000256" key="11">
    <source>
        <dbReference type="PROSITE-ProRule" id="PRU00042"/>
    </source>
</evidence>
<organism evidence="15 16">
    <name type="scientific">Branchiostoma lanceolatum</name>
    <name type="common">Common lancelet</name>
    <name type="synonym">Amphioxus lanceolatum</name>
    <dbReference type="NCBI Taxonomy" id="7740"/>
    <lineage>
        <taxon>Eukaryota</taxon>
        <taxon>Metazoa</taxon>
        <taxon>Chordata</taxon>
        <taxon>Cephalochordata</taxon>
        <taxon>Leptocardii</taxon>
        <taxon>Amphioxiformes</taxon>
        <taxon>Branchiostomatidae</taxon>
        <taxon>Branchiostoma</taxon>
    </lineage>
</organism>
<dbReference type="GO" id="GO:0005634">
    <property type="term" value="C:nucleus"/>
    <property type="evidence" value="ECO:0007669"/>
    <property type="project" value="UniProtKB-SubCell"/>
</dbReference>
<dbReference type="AlphaFoldDB" id="A0A8J9ZX67"/>
<feature type="compositionally biased region" description="Polar residues" evidence="12">
    <location>
        <begin position="378"/>
        <end position="406"/>
    </location>
</feature>
<comment type="subcellular location">
    <subcellularLocation>
        <location evidence="1">Nucleus</location>
    </subcellularLocation>
</comment>
<dbReference type="OrthoDB" id="8117402at2759"/>
<dbReference type="InterPro" id="IPR013087">
    <property type="entry name" value="Znf_C2H2_type"/>
</dbReference>
<feature type="domain" description="C2H2-type" evidence="14">
    <location>
        <begin position="427"/>
        <end position="454"/>
    </location>
</feature>
<keyword evidence="7" id="KW-0805">Transcription regulation</keyword>
<feature type="compositionally biased region" description="Low complexity" evidence="12">
    <location>
        <begin position="202"/>
        <end position="211"/>
    </location>
</feature>
<evidence type="ECO:0000313" key="15">
    <source>
        <dbReference type="EMBL" id="CAH1265221.1"/>
    </source>
</evidence>
<feature type="domain" description="C2H2-type" evidence="14">
    <location>
        <begin position="489"/>
        <end position="516"/>
    </location>
</feature>
<name>A0A8J9ZX67_BRALA</name>
<keyword evidence="3" id="KW-0479">Metal-binding</keyword>
<keyword evidence="16" id="KW-1185">Reference proteome</keyword>
<evidence type="ECO:0000256" key="4">
    <source>
        <dbReference type="ARBA" id="ARBA00022737"/>
    </source>
</evidence>
<accession>A0A8J9ZX67</accession>
<comment type="similarity">
    <text evidence="2">Belongs to the krueppel C2H2-type zinc-finger protein family.</text>
</comment>
<dbReference type="PROSITE" id="PS50157">
    <property type="entry name" value="ZINC_FINGER_C2H2_2"/>
    <property type="match status" value="4"/>
</dbReference>
<evidence type="ECO:0000256" key="5">
    <source>
        <dbReference type="ARBA" id="ARBA00022771"/>
    </source>
</evidence>
<feature type="region of interest" description="Disordered" evidence="12">
    <location>
        <begin position="378"/>
        <end position="408"/>
    </location>
</feature>
<keyword evidence="8" id="KW-0238">DNA-binding</keyword>
<evidence type="ECO:0000259" key="14">
    <source>
        <dbReference type="PROSITE" id="PS50157"/>
    </source>
</evidence>
<feature type="region of interest" description="Disordered" evidence="12">
    <location>
        <begin position="160"/>
        <end position="179"/>
    </location>
</feature>
<dbReference type="PROSITE" id="PS00028">
    <property type="entry name" value="ZINC_FINGER_C2H2_1"/>
    <property type="match status" value="4"/>
</dbReference>
<keyword evidence="4" id="KW-0677">Repeat</keyword>
<reference evidence="15" key="1">
    <citation type="submission" date="2022-01" db="EMBL/GenBank/DDBJ databases">
        <authorList>
            <person name="Braso-Vives M."/>
        </authorList>
    </citation>
    <scope>NUCLEOTIDE SEQUENCE</scope>
</reference>
<dbReference type="GO" id="GO:0008270">
    <property type="term" value="F:zinc ion binding"/>
    <property type="evidence" value="ECO:0007669"/>
    <property type="project" value="UniProtKB-KW"/>
</dbReference>
<proteinExistence type="inferred from homology"/>
<keyword evidence="6" id="KW-0862">Zinc</keyword>
<dbReference type="Gene3D" id="3.30.710.10">
    <property type="entry name" value="Potassium Channel Kv1.1, Chain A"/>
    <property type="match status" value="1"/>
</dbReference>
<dbReference type="FunFam" id="3.30.160.60:FF:001289">
    <property type="entry name" value="Zinc finger protein 574"/>
    <property type="match status" value="1"/>
</dbReference>
<dbReference type="Pfam" id="PF00096">
    <property type="entry name" value="zf-C2H2"/>
    <property type="match status" value="1"/>
</dbReference>
<evidence type="ECO:0000256" key="8">
    <source>
        <dbReference type="ARBA" id="ARBA00023125"/>
    </source>
</evidence>
<evidence type="ECO:0000256" key="1">
    <source>
        <dbReference type="ARBA" id="ARBA00004123"/>
    </source>
</evidence>
<feature type="compositionally biased region" description="Low complexity" evidence="12">
    <location>
        <begin position="168"/>
        <end position="178"/>
    </location>
</feature>
<dbReference type="InterPro" id="IPR036236">
    <property type="entry name" value="Znf_C2H2_sf"/>
</dbReference>
<dbReference type="SUPFAM" id="SSF57667">
    <property type="entry name" value="beta-beta-alpha zinc fingers"/>
    <property type="match status" value="2"/>
</dbReference>
<dbReference type="PROSITE" id="PS50097">
    <property type="entry name" value="BTB"/>
    <property type="match status" value="1"/>
</dbReference>
<feature type="compositionally biased region" description="Polar residues" evidence="12">
    <location>
        <begin position="219"/>
        <end position="234"/>
    </location>
</feature>